<dbReference type="EC" id="5.4.99.5" evidence="1 3"/>
<dbReference type="STRING" id="247279.NIES1031_04900"/>
<dbReference type="UniPathway" id="UPA00120">
    <property type="reaction ID" value="UER00203"/>
</dbReference>
<evidence type="ECO:0000256" key="1">
    <source>
        <dbReference type="NCBIfam" id="TIGR01796"/>
    </source>
</evidence>
<name>A0A1U7HY81_9CHRO</name>
<evidence type="ECO:0000313" key="4">
    <source>
        <dbReference type="EMBL" id="OKH28568.1"/>
    </source>
</evidence>
<dbReference type="RefSeq" id="WP_073548364.1">
    <property type="nucleotide sequence ID" value="NZ_CAWMVK010000023.1"/>
</dbReference>
<dbReference type="GO" id="GO:0009073">
    <property type="term" value="P:aromatic amino acid family biosynthetic process"/>
    <property type="evidence" value="ECO:0007669"/>
    <property type="project" value="UniProtKB-UniRule"/>
</dbReference>
<comment type="catalytic activity">
    <reaction evidence="3">
        <text>chorismate = prephenate</text>
        <dbReference type="Rhea" id="RHEA:13897"/>
        <dbReference type="ChEBI" id="CHEBI:29748"/>
        <dbReference type="ChEBI" id="CHEBI:29934"/>
        <dbReference type="EC" id="5.4.99.5"/>
    </reaction>
</comment>
<proteinExistence type="predicted"/>
<dbReference type="GO" id="GO:0046417">
    <property type="term" value="P:chorismate metabolic process"/>
    <property type="evidence" value="ECO:0007669"/>
    <property type="project" value="TreeGrafter"/>
</dbReference>
<reference evidence="4 5" key="1">
    <citation type="submission" date="2016-11" db="EMBL/GenBank/DDBJ databases">
        <title>Draft Genome Sequences of Nine Cyanobacterial Strains from Diverse Habitats.</title>
        <authorList>
            <person name="Zhu T."/>
            <person name="Hou S."/>
            <person name="Lu X."/>
            <person name="Hess W.R."/>
        </authorList>
    </citation>
    <scope>NUCLEOTIDE SEQUENCE [LARGE SCALE GENOMIC DNA]</scope>
    <source>
        <strain evidence="4 5">5.2 s.c.1</strain>
    </source>
</reference>
<dbReference type="CDD" id="cd02185">
    <property type="entry name" value="AroH"/>
    <property type="match status" value="1"/>
</dbReference>
<feature type="binding site" evidence="2">
    <location>
        <position position="9"/>
    </location>
    <ligand>
        <name>prephenate</name>
        <dbReference type="ChEBI" id="CHEBI:29934"/>
    </ligand>
</feature>
<keyword evidence="3" id="KW-0413">Isomerase</keyword>
<dbReference type="PANTHER" id="PTHR21164:SF0">
    <property type="entry name" value="CHORISMATE MUTASE AROH"/>
    <property type="match status" value="1"/>
</dbReference>
<dbReference type="AlphaFoldDB" id="A0A1U7HY81"/>
<dbReference type="PIRSF" id="PIRSF005965">
    <property type="entry name" value="Chor_mut_AroH"/>
    <property type="match status" value="1"/>
</dbReference>
<gene>
    <name evidence="4" type="ORF">NIES1031_04900</name>
</gene>
<keyword evidence="2 3" id="KW-0028">Amino-acid biosynthesis</keyword>
<evidence type="ECO:0000256" key="3">
    <source>
        <dbReference type="PROSITE-ProRule" id="PRU00514"/>
    </source>
</evidence>
<dbReference type="GO" id="GO:0008652">
    <property type="term" value="P:amino acid biosynthetic process"/>
    <property type="evidence" value="ECO:0007669"/>
    <property type="project" value="UniProtKB-UniRule"/>
</dbReference>
<accession>A0A1U7HY81</accession>
<dbReference type="NCBIfam" id="TIGR01796">
    <property type="entry name" value="CM_mono_aroH"/>
    <property type="match status" value="1"/>
</dbReference>
<sequence>MEWQVRAIRGATTVSENTYEAIREAVLELLAEIEARNQLEPSQIISATFSVTRDLDVVFPAAIARERPCWDNVPMLDVQQMHVERSLQRCVRLLLHVNLPVSHTQIYHTYLRGAKSLRPDWNLSPNRGSHSCAEMSSFERSGVEGILNV</sequence>
<dbReference type="OrthoDB" id="9802232at2"/>
<keyword evidence="5" id="KW-1185">Reference proteome</keyword>
<evidence type="ECO:0000313" key="5">
    <source>
        <dbReference type="Proteomes" id="UP000185984"/>
    </source>
</evidence>
<keyword evidence="2 3" id="KW-0057">Aromatic amino acid biosynthesis</keyword>
<dbReference type="SUPFAM" id="SSF55298">
    <property type="entry name" value="YjgF-like"/>
    <property type="match status" value="1"/>
</dbReference>
<protein>
    <recommendedName>
        <fullName evidence="1 3">chorismate mutase</fullName>
        <ecNumber evidence="1 3">5.4.99.5</ecNumber>
    </recommendedName>
</protein>
<evidence type="ECO:0000256" key="2">
    <source>
        <dbReference type="PIRSR" id="PIRSR005965-1"/>
    </source>
</evidence>
<comment type="caution">
    <text evidence="4">The sequence shown here is derived from an EMBL/GenBank/DDBJ whole genome shotgun (WGS) entry which is preliminary data.</text>
</comment>
<dbReference type="InterPro" id="IPR035959">
    <property type="entry name" value="RutC-like_sf"/>
</dbReference>
<dbReference type="EMBL" id="MRCC01000003">
    <property type="protein sequence ID" value="OKH28568.1"/>
    <property type="molecule type" value="Genomic_DNA"/>
</dbReference>
<dbReference type="Gene3D" id="3.30.1330.40">
    <property type="entry name" value="RutC-like"/>
    <property type="match status" value="1"/>
</dbReference>
<dbReference type="Pfam" id="PF07736">
    <property type="entry name" value="CM_1"/>
    <property type="match status" value="1"/>
</dbReference>
<dbReference type="InterPro" id="IPR008243">
    <property type="entry name" value="Chorismate_mutase_AroH"/>
</dbReference>
<dbReference type="Proteomes" id="UP000185984">
    <property type="component" value="Unassembled WGS sequence"/>
</dbReference>
<dbReference type="GO" id="GO:0004106">
    <property type="term" value="F:chorismate mutase activity"/>
    <property type="evidence" value="ECO:0007669"/>
    <property type="project" value="UniProtKB-UniRule"/>
</dbReference>
<dbReference type="PANTHER" id="PTHR21164">
    <property type="entry name" value="CHORISMATE MUTASE"/>
    <property type="match status" value="1"/>
</dbReference>
<feature type="binding site" evidence="2">
    <location>
        <position position="110"/>
    </location>
    <ligand>
        <name>prephenate</name>
        <dbReference type="ChEBI" id="CHEBI:29934"/>
    </ligand>
</feature>
<dbReference type="PROSITE" id="PS51167">
    <property type="entry name" value="CHORISMATE_MUT_1"/>
    <property type="match status" value="1"/>
</dbReference>
<organism evidence="4 5">
    <name type="scientific">Chroogloeocystis siderophila 5.2 s.c.1</name>
    <dbReference type="NCBI Taxonomy" id="247279"/>
    <lineage>
        <taxon>Bacteria</taxon>
        <taxon>Bacillati</taxon>
        <taxon>Cyanobacteriota</taxon>
        <taxon>Cyanophyceae</taxon>
        <taxon>Oscillatoriophycideae</taxon>
        <taxon>Chroococcales</taxon>
        <taxon>Chroococcaceae</taxon>
        <taxon>Chroogloeocystis</taxon>
    </lineage>
</organism>
<feature type="binding site" evidence="2">
    <location>
        <position position="92"/>
    </location>
    <ligand>
        <name>prephenate</name>
        <dbReference type="ChEBI" id="CHEBI:29934"/>
    </ligand>
</feature>